<protein>
    <submittedName>
        <fullName evidence="2">Uncharacterized protein LOC105364827</fullName>
    </submittedName>
</protein>
<accession>A0AAJ6YN90</accession>
<gene>
    <name evidence="2" type="primary">LOC105364827</name>
</gene>
<dbReference type="KEGG" id="csol:105364827"/>
<evidence type="ECO:0000313" key="1">
    <source>
        <dbReference type="Proteomes" id="UP000695007"/>
    </source>
</evidence>
<dbReference type="RefSeq" id="XP_011501162.1">
    <property type="nucleotide sequence ID" value="XM_011502860.1"/>
</dbReference>
<dbReference type="Proteomes" id="UP000695007">
    <property type="component" value="Unplaced"/>
</dbReference>
<organism evidence="1 2">
    <name type="scientific">Ceratosolen solmsi marchali</name>
    <dbReference type="NCBI Taxonomy" id="326594"/>
    <lineage>
        <taxon>Eukaryota</taxon>
        <taxon>Metazoa</taxon>
        <taxon>Ecdysozoa</taxon>
        <taxon>Arthropoda</taxon>
        <taxon>Hexapoda</taxon>
        <taxon>Insecta</taxon>
        <taxon>Pterygota</taxon>
        <taxon>Neoptera</taxon>
        <taxon>Endopterygota</taxon>
        <taxon>Hymenoptera</taxon>
        <taxon>Apocrita</taxon>
        <taxon>Proctotrupomorpha</taxon>
        <taxon>Chalcidoidea</taxon>
        <taxon>Agaonidae</taxon>
        <taxon>Agaoninae</taxon>
        <taxon>Ceratosolen</taxon>
    </lineage>
</organism>
<name>A0AAJ6YN90_9HYME</name>
<proteinExistence type="predicted"/>
<sequence>MEHFDIFKIPENPKLKFGEPLSDVCDNGIFHSGLKDLYLKAYLSAKGDDVAESCNEGTNVNKISRILLALKSGSDGQGTLHQRISLMAKLEAGRWLMPVQTPAGAPLWLLRHFLGRLPQPLLQGSHWKTIGETCGASAFSRTEEVIERISVSVKALSRTEFEVLALLTLLINRLSLIDQPRDKEEFSNDVLCALSEYFIASIITRPYRPGLNTKLDKKCQPLLIFMSKNWNAIFEKTSRTAFFDHLSTNKRLQKSLSTELHSYFQSNNCNTKHTDNQSSNKFIGFEPLLIEDNINRSKKNPDNDIRSKSSLQRNIFDNLLLSESSSEENFSEIDILEHFESDAESAKNFFPHHSTLTKDNNIKAHMVKDEDLLLKETASTSALLPSKKTDFGTKSNLKLRKRALFCNRFPQNLLISRLDKVQNIVNTSSTEYEFYSIPNSENSD</sequence>
<keyword evidence="1" id="KW-1185">Reference proteome</keyword>
<evidence type="ECO:0000313" key="2">
    <source>
        <dbReference type="RefSeq" id="XP_011501162.1"/>
    </source>
</evidence>
<dbReference type="AlphaFoldDB" id="A0AAJ6YN90"/>
<dbReference type="GeneID" id="105364827"/>
<reference evidence="2" key="1">
    <citation type="submission" date="2025-08" db="UniProtKB">
        <authorList>
            <consortium name="RefSeq"/>
        </authorList>
    </citation>
    <scope>IDENTIFICATION</scope>
</reference>